<accession>A0AA39XWA0</accession>
<organism evidence="2 3">
    <name type="scientific">Cercophora newfieldiana</name>
    <dbReference type="NCBI Taxonomy" id="92897"/>
    <lineage>
        <taxon>Eukaryota</taxon>
        <taxon>Fungi</taxon>
        <taxon>Dikarya</taxon>
        <taxon>Ascomycota</taxon>
        <taxon>Pezizomycotina</taxon>
        <taxon>Sordariomycetes</taxon>
        <taxon>Sordariomycetidae</taxon>
        <taxon>Sordariales</taxon>
        <taxon>Lasiosphaeriaceae</taxon>
        <taxon>Cercophora</taxon>
    </lineage>
</organism>
<evidence type="ECO:0000313" key="3">
    <source>
        <dbReference type="Proteomes" id="UP001174936"/>
    </source>
</evidence>
<comment type="caution">
    <text evidence="2">The sequence shown here is derived from an EMBL/GenBank/DDBJ whole genome shotgun (WGS) entry which is preliminary data.</text>
</comment>
<dbReference type="Proteomes" id="UP001174936">
    <property type="component" value="Unassembled WGS sequence"/>
</dbReference>
<proteinExistence type="predicted"/>
<gene>
    <name evidence="2" type="ORF">B0T16DRAFT_496148</name>
</gene>
<protein>
    <submittedName>
        <fullName evidence="2">Uncharacterized protein</fullName>
    </submittedName>
</protein>
<sequence length="203" mass="22197">MEELSTQLQHQLACVTQNKTISQLESLVAVASDNSDALSQLQKQVKTLRGSLEVNFLSQGALNRLRAAVDCSDGLVLKYRKNIITTALQGSETNSRFSVVTDAHKETYAWIFDPSDETSQNTKNGPPNAEEGDAEYGEDAMCRLRTEEQQQRPGRQQAAAQFVQCLKAGSGFFSIFGKPGAGKSTLMKFLQECPNTRLSSSLG</sequence>
<dbReference type="EMBL" id="JAULSV010000006">
    <property type="protein sequence ID" value="KAK0641443.1"/>
    <property type="molecule type" value="Genomic_DNA"/>
</dbReference>
<feature type="region of interest" description="Disordered" evidence="1">
    <location>
        <begin position="113"/>
        <end position="134"/>
    </location>
</feature>
<dbReference type="AlphaFoldDB" id="A0AA39XWA0"/>
<reference evidence="2" key="1">
    <citation type="submission" date="2023-06" db="EMBL/GenBank/DDBJ databases">
        <title>Genome-scale phylogeny and comparative genomics of the fungal order Sordariales.</title>
        <authorList>
            <consortium name="Lawrence Berkeley National Laboratory"/>
            <person name="Hensen N."/>
            <person name="Bonometti L."/>
            <person name="Westerberg I."/>
            <person name="Brannstrom I.O."/>
            <person name="Guillou S."/>
            <person name="Cros-Aarteil S."/>
            <person name="Calhoun S."/>
            <person name="Haridas S."/>
            <person name="Kuo A."/>
            <person name="Mondo S."/>
            <person name="Pangilinan J."/>
            <person name="Riley R."/>
            <person name="Labutti K."/>
            <person name="Andreopoulos B."/>
            <person name="Lipzen A."/>
            <person name="Chen C."/>
            <person name="Yanf M."/>
            <person name="Daum C."/>
            <person name="Ng V."/>
            <person name="Clum A."/>
            <person name="Steindorff A."/>
            <person name="Ohm R."/>
            <person name="Martin F."/>
            <person name="Silar P."/>
            <person name="Natvig D."/>
            <person name="Lalanne C."/>
            <person name="Gautier V."/>
            <person name="Ament-Velasquez S.L."/>
            <person name="Kruys A."/>
            <person name="Hutchinson M.I."/>
            <person name="Powell A.J."/>
            <person name="Barry K."/>
            <person name="Miller A.N."/>
            <person name="Grigoriev I.V."/>
            <person name="Debuchy R."/>
            <person name="Gladieux P."/>
            <person name="Thoren M.H."/>
            <person name="Johannesson H."/>
        </authorList>
    </citation>
    <scope>NUCLEOTIDE SEQUENCE</scope>
    <source>
        <strain evidence="2">SMH2532-1</strain>
    </source>
</reference>
<evidence type="ECO:0000313" key="2">
    <source>
        <dbReference type="EMBL" id="KAK0641443.1"/>
    </source>
</evidence>
<evidence type="ECO:0000256" key="1">
    <source>
        <dbReference type="SAM" id="MobiDB-lite"/>
    </source>
</evidence>
<name>A0AA39XWA0_9PEZI</name>
<keyword evidence="3" id="KW-1185">Reference proteome</keyword>